<organism evidence="4">
    <name type="scientific">freshwater metagenome</name>
    <dbReference type="NCBI Taxonomy" id="449393"/>
    <lineage>
        <taxon>unclassified sequences</taxon>
        <taxon>metagenomes</taxon>
        <taxon>ecological metagenomes</taxon>
    </lineage>
</organism>
<dbReference type="SUPFAM" id="SSF53613">
    <property type="entry name" value="Ribokinase-like"/>
    <property type="match status" value="1"/>
</dbReference>
<keyword evidence="2" id="KW-0418">Kinase</keyword>
<evidence type="ECO:0000256" key="1">
    <source>
        <dbReference type="ARBA" id="ARBA00022679"/>
    </source>
</evidence>
<evidence type="ECO:0000259" key="3">
    <source>
        <dbReference type="Pfam" id="PF00294"/>
    </source>
</evidence>
<proteinExistence type="predicted"/>
<protein>
    <submittedName>
        <fullName evidence="4">Unannotated protein</fullName>
    </submittedName>
</protein>
<gene>
    <name evidence="4" type="ORF">UFOPK1722_01267</name>
</gene>
<keyword evidence="1" id="KW-0808">Transferase</keyword>
<dbReference type="Pfam" id="PF00294">
    <property type="entry name" value="PfkB"/>
    <property type="match status" value="1"/>
</dbReference>
<dbReference type="CDD" id="cd01166">
    <property type="entry name" value="KdgK"/>
    <property type="match status" value="1"/>
</dbReference>
<dbReference type="AlphaFoldDB" id="A0A6J6FCR7"/>
<name>A0A6J6FCR7_9ZZZZ</name>
<reference evidence="4" key="1">
    <citation type="submission" date="2020-05" db="EMBL/GenBank/DDBJ databases">
        <authorList>
            <person name="Chiriac C."/>
            <person name="Salcher M."/>
            <person name="Ghai R."/>
            <person name="Kavagutti S V."/>
        </authorList>
    </citation>
    <scope>NUCLEOTIDE SEQUENCE</scope>
</reference>
<dbReference type="Gene3D" id="3.40.1190.20">
    <property type="match status" value="1"/>
</dbReference>
<evidence type="ECO:0000313" key="4">
    <source>
        <dbReference type="EMBL" id="CAB4584694.1"/>
    </source>
</evidence>
<dbReference type="InterPro" id="IPR011611">
    <property type="entry name" value="PfkB_dom"/>
</dbReference>
<dbReference type="PANTHER" id="PTHR10584:SF167">
    <property type="entry name" value="PFKB DOMAIN PROTEIN"/>
    <property type="match status" value="1"/>
</dbReference>
<dbReference type="GO" id="GO:0016301">
    <property type="term" value="F:kinase activity"/>
    <property type="evidence" value="ECO:0007669"/>
    <property type="project" value="UniProtKB-KW"/>
</dbReference>
<dbReference type="InterPro" id="IPR029056">
    <property type="entry name" value="Ribokinase-like"/>
</dbReference>
<sequence length="305" mass="32264">MLGDFAWDVLIRTNSELLRGGDTFGEVMLTPGGSAANVAVWASRCGTATRFVGKIGRDRFGQLAQEDLERERVVAHLVETEAHSTGSVAVFVDHTGQRSMVSGHGADFYLMPSELPTDAISSARHLHLTAWSFFTDPPRSAARAAARTARASGATVSFDPGSFQMIMEMGVPAFLGACADLDFDVVLPNKEEGQVLTGETSTEAIAEGLTKIFPDALIVLKLDADGALVHDGRSSTHIPPATNNLVDATGAGDSFAGAFLSHYLESGSPIDAARFATRVSAWVIEHIGARPSADARLRGLLSGPR</sequence>
<dbReference type="EMBL" id="CAEZTS010000115">
    <property type="protein sequence ID" value="CAB4584694.1"/>
    <property type="molecule type" value="Genomic_DNA"/>
</dbReference>
<dbReference type="PANTHER" id="PTHR10584">
    <property type="entry name" value="SUGAR KINASE"/>
    <property type="match status" value="1"/>
</dbReference>
<accession>A0A6J6FCR7</accession>
<feature type="domain" description="Carbohydrate kinase PfkB" evidence="3">
    <location>
        <begin position="25"/>
        <end position="294"/>
    </location>
</feature>
<evidence type="ECO:0000256" key="2">
    <source>
        <dbReference type="ARBA" id="ARBA00022777"/>
    </source>
</evidence>